<keyword evidence="2" id="KW-0472">Membrane</keyword>
<dbReference type="PANTHER" id="PTHR30438">
    <property type="entry name" value="36 KDA ANTIGEN-RELATED"/>
    <property type="match status" value="1"/>
</dbReference>
<organism evidence="3 4">
    <name type="scientific">Moraxella porci DSM 25326</name>
    <dbReference type="NCBI Taxonomy" id="573983"/>
    <lineage>
        <taxon>Bacteria</taxon>
        <taxon>Pseudomonadati</taxon>
        <taxon>Pseudomonadota</taxon>
        <taxon>Gammaproteobacteria</taxon>
        <taxon>Moraxellales</taxon>
        <taxon>Moraxellaceae</taxon>
        <taxon>Moraxella</taxon>
    </lineage>
</organism>
<dbReference type="Proteomes" id="UP000190683">
    <property type="component" value="Unassembled WGS sequence"/>
</dbReference>
<keyword evidence="2" id="KW-1133">Transmembrane helix</keyword>
<evidence type="ECO:0000313" key="3">
    <source>
        <dbReference type="EMBL" id="OOS26804.1"/>
    </source>
</evidence>
<dbReference type="AlphaFoldDB" id="A0A1T0CWS3"/>
<comment type="caution">
    <text evidence="3">The sequence shown here is derived from an EMBL/GenBank/DDBJ whole genome shotgun (WGS) entry which is preliminary data.</text>
</comment>
<protein>
    <submittedName>
        <fullName evidence="3">RND transporter</fullName>
    </submittedName>
</protein>
<evidence type="ECO:0000256" key="2">
    <source>
        <dbReference type="SAM" id="Phobius"/>
    </source>
</evidence>
<evidence type="ECO:0000256" key="1">
    <source>
        <dbReference type="SAM" id="MobiDB-lite"/>
    </source>
</evidence>
<sequence length="384" mass="41165">MTPADEPTKTSTAEQSDIDHMQSQAKHSYKKPKKPIALIALIALFVLLILGILYGLLQSYSAPSPASSAPSSGGLFHAAKNKLASGGQIVTLQGEVDSETVNLSTKLPSRIDAIYVQEGQSVQQGTLLAKLISPEIIAKKEQADAMLQSALASQSLANRGTRQENTDSLYANWQSAKAQAMLAAETAARGEYLYQQGVISRQRRDEMQAAKTSSEQLAEAAHQQYLKAERGRSDEVISSADAQVQIAQAAVAEAAALDAETNLIAPIDGVINKIYAKPSELVAIAVPVISMIKPSDTVKLSVREDYLPYVQQASSLTGFIPALNRSVEFHISHIGAEGEFATIKTTRQTGGYDIKSFELKLKPAEPIEGLVAGMSVVFEIRIAD</sequence>
<dbReference type="EMBL" id="MUYV01000001">
    <property type="protein sequence ID" value="OOS26804.1"/>
    <property type="molecule type" value="Genomic_DNA"/>
</dbReference>
<dbReference type="SUPFAM" id="SSF111369">
    <property type="entry name" value="HlyD-like secretion proteins"/>
    <property type="match status" value="1"/>
</dbReference>
<dbReference type="Gene3D" id="2.40.30.170">
    <property type="match status" value="1"/>
</dbReference>
<feature type="compositionally biased region" description="Polar residues" evidence="1">
    <location>
        <begin position="9"/>
        <end position="26"/>
    </location>
</feature>
<keyword evidence="4" id="KW-1185">Reference proteome</keyword>
<feature type="transmembrane region" description="Helical" evidence="2">
    <location>
        <begin position="36"/>
        <end position="57"/>
    </location>
</feature>
<feature type="region of interest" description="Disordered" evidence="1">
    <location>
        <begin position="1"/>
        <end position="27"/>
    </location>
</feature>
<reference evidence="3 4" key="1">
    <citation type="submission" date="2017-02" db="EMBL/GenBank/DDBJ databases">
        <title>Draft genome sequence of Moraxella porci CCUG 54912T type strain.</title>
        <authorList>
            <person name="Salva-Serra F."/>
            <person name="Engstrom-Jakobsson H."/>
            <person name="Thorell K."/>
            <person name="Jaen-Luchoro D."/>
            <person name="Gonzales-Siles L."/>
            <person name="Karlsson R."/>
            <person name="Yazdan S."/>
            <person name="Boulund F."/>
            <person name="Johnning A."/>
            <person name="Engstrand L."/>
            <person name="Kristiansson E."/>
            <person name="Moore E."/>
        </authorList>
    </citation>
    <scope>NUCLEOTIDE SEQUENCE [LARGE SCALE GENOMIC DNA]</scope>
    <source>
        <strain evidence="3 4">CCUG 54912</strain>
    </source>
</reference>
<dbReference type="PANTHER" id="PTHR30438:SF1">
    <property type="entry name" value="36 KDA ANTIGEN"/>
    <property type="match status" value="1"/>
</dbReference>
<dbReference type="Gene3D" id="2.40.50.100">
    <property type="match status" value="2"/>
</dbReference>
<dbReference type="Gene3D" id="1.10.287.470">
    <property type="entry name" value="Helix hairpin bin"/>
    <property type="match status" value="2"/>
</dbReference>
<proteinExistence type="predicted"/>
<dbReference type="STRING" id="573983.B0681_00155"/>
<keyword evidence="2" id="KW-0812">Transmembrane</keyword>
<evidence type="ECO:0000313" key="4">
    <source>
        <dbReference type="Proteomes" id="UP000190683"/>
    </source>
</evidence>
<accession>A0A1T0CWS3</accession>
<gene>
    <name evidence="3" type="ORF">B0681_00155</name>
</gene>
<name>A0A1T0CWS3_9GAMM</name>